<keyword evidence="2 3" id="KW-0456">Lyase</keyword>
<reference evidence="4" key="1">
    <citation type="submission" date="2020-11" db="EMBL/GenBank/DDBJ databases">
        <title>Azospira restricta DSM 18626 genome sequence.</title>
        <authorList>
            <person name="Moe W.M."/>
        </authorList>
    </citation>
    <scope>NUCLEOTIDE SEQUENCE</scope>
    <source>
        <strain evidence="4">DSM 18626</strain>
    </source>
</reference>
<dbReference type="InterPro" id="IPR016938">
    <property type="entry name" value="UPF0317"/>
</dbReference>
<dbReference type="FunFam" id="3.30.2040.10:FF:000001">
    <property type="entry name" value="D-glutamate cyclase, mitochondrial"/>
    <property type="match status" value="1"/>
</dbReference>
<evidence type="ECO:0000256" key="3">
    <source>
        <dbReference type="HAMAP-Rule" id="MF_01830"/>
    </source>
</evidence>
<evidence type="ECO:0000256" key="2">
    <source>
        <dbReference type="ARBA" id="ARBA00023239"/>
    </source>
</evidence>
<dbReference type="Proteomes" id="UP000663444">
    <property type="component" value="Chromosome"/>
</dbReference>
<dbReference type="InterPro" id="IPR038021">
    <property type="entry name" value="Putative_hydro-lyase"/>
</dbReference>
<dbReference type="GO" id="GO:0016829">
    <property type="term" value="F:lyase activity"/>
    <property type="evidence" value="ECO:0007669"/>
    <property type="project" value="UniProtKB-KW"/>
</dbReference>
<protein>
    <recommendedName>
        <fullName evidence="3">Putative hydro-lyase IWH25_15355</fullName>
        <ecNumber evidence="3">4.2.1.-</ecNumber>
    </recommendedName>
</protein>
<dbReference type="RefSeq" id="WP_203386639.1">
    <property type="nucleotide sequence ID" value="NZ_CP064781.1"/>
</dbReference>
<dbReference type="PIRSF" id="PIRSF029755">
    <property type="entry name" value="UCP029755"/>
    <property type="match status" value="1"/>
</dbReference>
<name>A0A974PY38_9RHOO</name>
<dbReference type="Gene3D" id="3.40.1640.10">
    <property type="entry name" value="PSTPO5379-like"/>
    <property type="match status" value="1"/>
</dbReference>
<organism evidence="4 5">
    <name type="scientific">Azospira restricta</name>
    <dbReference type="NCBI Taxonomy" id="404405"/>
    <lineage>
        <taxon>Bacteria</taxon>
        <taxon>Pseudomonadati</taxon>
        <taxon>Pseudomonadota</taxon>
        <taxon>Betaproteobacteria</taxon>
        <taxon>Rhodocyclales</taxon>
        <taxon>Rhodocyclaceae</taxon>
        <taxon>Azospira</taxon>
    </lineage>
</organism>
<evidence type="ECO:0000313" key="4">
    <source>
        <dbReference type="EMBL" id="QRJ63110.1"/>
    </source>
</evidence>
<dbReference type="InterPro" id="IPR009906">
    <property type="entry name" value="D-Glu_cyclase"/>
</dbReference>
<proteinExistence type="inferred from homology"/>
<dbReference type="PANTHER" id="PTHR32022">
    <property type="entry name" value="D-GLUTAMATE CYCLASE, MITOCHONDRIAL"/>
    <property type="match status" value="1"/>
</dbReference>
<comment type="similarity">
    <text evidence="1 3">Belongs to the D-glutamate cyclase family.</text>
</comment>
<sequence length="274" mass="29223">MNTVHRDAGPAEAAARYPSGAAARRAIRSGEWRGHTSGLAPGYVQGNLVILPADLAGDFLRFCQRNPKPCPLLAVSEPGDPALPELGAGIDIRRDLPQYRVWRNGELVAEPHDVADLWRDDLVSFVIGCSFSFEQGLLEAGIPLRHVAEGRNVAMYRTSIATRPAGPFAGPMVVSMRPMTAANAIRAVQVTSRFPTVHGAPVHLGDPAQIGIADLSRPDFGDAVAVAADEIPVFWACGVTPQAVVMHAKPEFCITHAPGAMLVTDLLNHHLASN</sequence>
<dbReference type="EC" id="4.2.1.-" evidence="3"/>
<evidence type="ECO:0000313" key="5">
    <source>
        <dbReference type="Proteomes" id="UP000663444"/>
    </source>
</evidence>
<accession>A0A974PY38</accession>
<gene>
    <name evidence="4" type="ORF">IWH25_15355</name>
</gene>
<evidence type="ECO:0000256" key="1">
    <source>
        <dbReference type="ARBA" id="ARBA00007896"/>
    </source>
</evidence>
<keyword evidence="5" id="KW-1185">Reference proteome</keyword>
<dbReference type="KEGG" id="ares:IWH25_15355"/>
<dbReference type="HAMAP" id="MF_01830">
    <property type="entry name" value="Hydro_lyase"/>
    <property type="match status" value="1"/>
</dbReference>
<dbReference type="Gene3D" id="3.30.2040.10">
    <property type="entry name" value="PSTPO5379-like domain"/>
    <property type="match status" value="1"/>
</dbReference>
<dbReference type="PANTHER" id="PTHR32022:SF10">
    <property type="entry name" value="D-GLUTAMATE CYCLASE, MITOCHONDRIAL"/>
    <property type="match status" value="1"/>
</dbReference>
<dbReference type="NCBIfam" id="NF003969">
    <property type="entry name" value="PRK05463.1"/>
    <property type="match status" value="1"/>
</dbReference>
<dbReference type="EMBL" id="CP064781">
    <property type="protein sequence ID" value="QRJ63110.1"/>
    <property type="molecule type" value="Genomic_DNA"/>
</dbReference>
<dbReference type="AlphaFoldDB" id="A0A974PY38"/>
<dbReference type="SUPFAM" id="SSF160920">
    <property type="entry name" value="PSTPO5379-like"/>
    <property type="match status" value="1"/>
</dbReference>
<dbReference type="Pfam" id="PF07286">
    <property type="entry name" value="D-Glu_cyclase"/>
    <property type="match status" value="1"/>
</dbReference>